<dbReference type="Pfam" id="PF20684">
    <property type="entry name" value="Fung_rhodopsin"/>
    <property type="match status" value="1"/>
</dbReference>
<evidence type="ECO:0000256" key="5">
    <source>
        <dbReference type="ARBA" id="ARBA00038359"/>
    </source>
</evidence>
<sequence>MGTPFHVESWIWYASGVFIVACRILARTLNFGSIKKLKIDDWLMLLALACYTTLIVVINEVYSTKSNLIAPGEDVNAFSPEERAERMRGSKLVLVVEQMQCVTIWMLKACLLFLYNRLTLNLPANLAVKLLSVYVLATFVIMEILYLAVWCRPFSAYWALPTLNSQCSTATHHLITNAAFNISSDVAMLTLGFSLFLRSSLPWNRKAILGCIFGVGVFVILAAVLNKYYSFRHPYGSAWTYWYVRESSTALLVANLPFMWPLLRRVFPLDAFDHDLTVRSIPYHSQRTARARHAPQRHSGSSGRNGWTGASASHKPRSQHSSLDMTQLQLPLGPADHTRPHSPPQSHAHSSHSHSHAHSHAIAHAFTSLHHNSHHGHHTNLHKPTSFDSRSSIAPLKPAKVPSWREQGLFGREDLDALGVLDEDDVYERRGSRTGTGDSGGSGESSGDGRSRYGRRIRDEEAQWKLQEGLGSRGGYWKEEEEESEQSEEKKEAV</sequence>
<keyword evidence="10" id="KW-1185">Reference proteome</keyword>
<dbReference type="GO" id="GO:0016020">
    <property type="term" value="C:membrane"/>
    <property type="evidence" value="ECO:0007669"/>
    <property type="project" value="UniProtKB-SubCell"/>
</dbReference>
<dbReference type="EMBL" id="ML996687">
    <property type="protein sequence ID" value="KAF2404940.1"/>
    <property type="molecule type" value="Genomic_DNA"/>
</dbReference>
<feature type="transmembrane region" description="Helical" evidence="7">
    <location>
        <begin position="42"/>
        <end position="62"/>
    </location>
</feature>
<evidence type="ECO:0000256" key="6">
    <source>
        <dbReference type="SAM" id="MobiDB-lite"/>
    </source>
</evidence>
<dbReference type="OrthoDB" id="3903189at2759"/>
<comment type="subcellular location">
    <subcellularLocation>
        <location evidence="1">Membrane</location>
        <topology evidence="1">Multi-pass membrane protein</topology>
    </subcellularLocation>
</comment>
<evidence type="ECO:0000256" key="3">
    <source>
        <dbReference type="ARBA" id="ARBA00022989"/>
    </source>
</evidence>
<feature type="compositionally biased region" description="Polar residues" evidence="6">
    <location>
        <begin position="319"/>
        <end position="329"/>
    </location>
</feature>
<evidence type="ECO:0000259" key="8">
    <source>
        <dbReference type="Pfam" id="PF20684"/>
    </source>
</evidence>
<feature type="region of interest" description="Disordered" evidence="6">
    <location>
        <begin position="285"/>
        <end position="359"/>
    </location>
</feature>
<reference evidence="9" key="1">
    <citation type="journal article" date="2020" name="Stud. Mycol.">
        <title>101 Dothideomycetes genomes: a test case for predicting lifestyles and emergence of pathogens.</title>
        <authorList>
            <person name="Haridas S."/>
            <person name="Albert R."/>
            <person name="Binder M."/>
            <person name="Bloem J."/>
            <person name="Labutti K."/>
            <person name="Salamov A."/>
            <person name="Andreopoulos B."/>
            <person name="Baker S."/>
            <person name="Barry K."/>
            <person name="Bills G."/>
            <person name="Bluhm B."/>
            <person name="Cannon C."/>
            <person name="Castanera R."/>
            <person name="Culley D."/>
            <person name="Daum C."/>
            <person name="Ezra D."/>
            <person name="Gonzalez J."/>
            <person name="Henrissat B."/>
            <person name="Kuo A."/>
            <person name="Liang C."/>
            <person name="Lipzen A."/>
            <person name="Lutzoni F."/>
            <person name="Magnuson J."/>
            <person name="Mondo S."/>
            <person name="Nolan M."/>
            <person name="Ohm R."/>
            <person name="Pangilinan J."/>
            <person name="Park H.-J."/>
            <person name="Ramirez L."/>
            <person name="Alfaro M."/>
            <person name="Sun H."/>
            <person name="Tritt A."/>
            <person name="Yoshinaga Y."/>
            <person name="Zwiers L.-H."/>
            <person name="Turgeon B."/>
            <person name="Goodwin S."/>
            <person name="Spatafora J."/>
            <person name="Crous P."/>
            <person name="Grigoriev I."/>
        </authorList>
    </citation>
    <scope>NUCLEOTIDE SEQUENCE</scope>
    <source>
        <strain evidence="9">CBS 262.69</strain>
    </source>
</reference>
<proteinExistence type="inferred from homology"/>
<feature type="compositionally biased region" description="Gly residues" evidence="6">
    <location>
        <begin position="437"/>
        <end position="446"/>
    </location>
</feature>
<feature type="region of interest" description="Disordered" evidence="6">
    <location>
        <begin position="426"/>
        <end position="494"/>
    </location>
</feature>
<protein>
    <recommendedName>
        <fullName evidence="8">Rhodopsin domain-containing protein</fullName>
    </recommendedName>
</protein>
<gene>
    <name evidence="9" type="ORF">EJ06DRAFT_552412</name>
</gene>
<feature type="compositionally biased region" description="Basic residues" evidence="6">
    <location>
        <begin position="287"/>
        <end position="296"/>
    </location>
</feature>
<dbReference type="PANTHER" id="PTHR33048:SF149">
    <property type="entry name" value="UBID FAMILY DECARBOXYLASE"/>
    <property type="match status" value="1"/>
</dbReference>
<feature type="compositionally biased region" description="Basic residues" evidence="6">
    <location>
        <begin position="371"/>
        <end position="381"/>
    </location>
</feature>
<organism evidence="9 10">
    <name type="scientific">Trichodelitschia bisporula</name>
    <dbReference type="NCBI Taxonomy" id="703511"/>
    <lineage>
        <taxon>Eukaryota</taxon>
        <taxon>Fungi</taxon>
        <taxon>Dikarya</taxon>
        <taxon>Ascomycota</taxon>
        <taxon>Pezizomycotina</taxon>
        <taxon>Dothideomycetes</taxon>
        <taxon>Dothideomycetes incertae sedis</taxon>
        <taxon>Phaeotrichales</taxon>
        <taxon>Phaeotrichaceae</taxon>
        <taxon>Trichodelitschia</taxon>
    </lineage>
</organism>
<feature type="transmembrane region" description="Helical" evidence="7">
    <location>
        <begin position="126"/>
        <end position="149"/>
    </location>
</feature>
<evidence type="ECO:0000313" key="10">
    <source>
        <dbReference type="Proteomes" id="UP000799640"/>
    </source>
</evidence>
<feature type="transmembrane region" description="Helical" evidence="7">
    <location>
        <begin position="209"/>
        <end position="229"/>
    </location>
</feature>
<dbReference type="InterPro" id="IPR049326">
    <property type="entry name" value="Rhodopsin_dom_fungi"/>
</dbReference>
<feature type="domain" description="Rhodopsin" evidence="8">
    <location>
        <begin position="25"/>
        <end position="265"/>
    </location>
</feature>
<feature type="transmembrane region" description="Helical" evidence="7">
    <location>
        <begin position="12"/>
        <end position="30"/>
    </location>
</feature>
<dbReference type="AlphaFoldDB" id="A0A6G1I9H9"/>
<accession>A0A6G1I9H9</accession>
<comment type="similarity">
    <text evidence="5">Belongs to the SAT4 family.</text>
</comment>
<dbReference type="InterPro" id="IPR052337">
    <property type="entry name" value="SAT4-like"/>
</dbReference>
<feature type="transmembrane region" description="Helical" evidence="7">
    <location>
        <begin position="241"/>
        <end position="263"/>
    </location>
</feature>
<feature type="compositionally biased region" description="Polar residues" evidence="6">
    <location>
        <begin position="298"/>
        <end position="311"/>
    </location>
</feature>
<keyword evidence="3 7" id="KW-1133">Transmembrane helix</keyword>
<feature type="region of interest" description="Disordered" evidence="6">
    <location>
        <begin position="371"/>
        <end position="401"/>
    </location>
</feature>
<name>A0A6G1I9H9_9PEZI</name>
<feature type="compositionally biased region" description="Basic residues" evidence="6">
    <location>
        <begin position="349"/>
        <end position="359"/>
    </location>
</feature>
<keyword evidence="4 7" id="KW-0472">Membrane</keyword>
<evidence type="ECO:0000256" key="4">
    <source>
        <dbReference type="ARBA" id="ARBA00023136"/>
    </source>
</evidence>
<dbReference type="PANTHER" id="PTHR33048">
    <property type="entry name" value="PTH11-LIKE INTEGRAL MEMBRANE PROTEIN (AFU_ORTHOLOGUE AFUA_5G11245)"/>
    <property type="match status" value="1"/>
</dbReference>
<feature type="transmembrane region" description="Helical" evidence="7">
    <location>
        <begin position="92"/>
        <end position="114"/>
    </location>
</feature>
<keyword evidence="2 7" id="KW-0812">Transmembrane</keyword>
<feature type="compositionally biased region" description="Basic and acidic residues" evidence="6">
    <location>
        <begin position="447"/>
        <end position="463"/>
    </location>
</feature>
<evidence type="ECO:0000313" key="9">
    <source>
        <dbReference type="EMBL" id="KAF2404940.1"/>
    </source>
</evidence>
<evidence type="ECO:0000256" key="1">
    <source>
        <dbReference type="ARBA" id="ARBA00004141"/>
    </source>
</evidence>
<evidence type="ECO:0000256" key="7">
    <source>
        <dbReference type="SAM" id="Phobius"/>
    </source>
</evidence>
<dbReference type="Proteomes" id="UP000799640">
    <property type="component" value="Unassembled WGS sequence"/>
</dbReference>
<evidence type="ECO:0000256" key="2">
    <source>
        <dbReference type="ARBA" id="ARBA00022692"/>
    </source>
</evidence>